<evidence type="ECO:0000256" key="1">
    <source>
        <dbReference type="SAM" id="Phobius"/>
    </source>
</evidence>
<sequence length="115" mass="11715">MTLPLIGAIAERTPDIDAMMHGALAAPAPSPSSGIPDPPPSEIPGLGPLMEKFIGWGKWVVRGAGVIGILWCAAMMILGRRNRSAMAVEGAVGVPWVVGGMSLAAVAVTLVGSVF</sequence>
<dbReference type="AlphaFoldDB" id="A0A1M7PQG1"/>
<dbReference type="STRING" id="134849.SAMN05443668_103574"/>
<keyword evidence="1" id="KW-1133">Transmembrane helix</keyword>
<gene>
    <name evidence="2" type="ORF">SAMN05443668_103574</name>
</gene>
<dbReference type="RefSeq" id="WP_218617498.1">
    <property type="nucleotide sequence ID" value="NZ_FRCS01000003.1"/>
</dbReference>
<evidence type="ECO:0000313" key="3">
    <source>
        <dbReference type="Proteomes" id="UP000184440"/>
    </source>
</evidence>
<protein>
    <submittedName>
        <fullName evidence="2">Uncharacterized protein</fullName>
    </submittedName>
</protein>
<dbReference type="EMBL" id="FRCS01000003">
    <property type="protein sequence ID" value="SHN19446.1"/>
    <property type="molecule type" value="Genomic_DNA"/>
</dbReference>
<reference evidence="2 3" key="1">
    <citation type="submission" date="2016-11" db="EMBL/GenBank/DDBJ databases">
        <authorList>
            <person name="Jaros S."/>
            <person name="Januszkiewicz K."/>
            <person name="Wedrychowicz H."/>
        </authorList>
    </citation>
    <scope>NUCLEOTIDE SEQUENCE [LARGE SCALE GENOMIC DNA]</scope>
    <source>
        <strain evidence="2 3">DSM 46144</strain>
    </source>
</reference>
<dbReference type="Proteomes" id="UP000184440">
    <property type="component" value="Unassembled WGS sequence"/>
</dbReference>
<evidence type="ECO:0000313" key="2">
    <source>
        <dbReference type="EMBL" id="SHN19446.1"/>
    </source>
</evidence>
<feature type="transmembrane region" description="Helical" evidence="1">
    <location>
        <begin position="59"/>
        <end position="78"/>
    </location>
</feature>
<proteinExistence type="predicted"/>
<keyword evidence="3" id="KW-1185">Reference proteome</keyword>
<keyword evidence="1" id="KW-0472">Membrane</keyword>
<feature type="transmembrane region" description="Helical" evidence="1">
    <location>
        <begin position="90"/>
        <end position="112"/>
    </location>
</feature>
<organism evidence="2 3">
    <name type="scientific">Cryptosporangium aurantiacum</name>
    <dbReference type="NCBI Taxonomy" id="134849"/>
    <lineage>
        <taxon>Bacteria</taxon>
        <taxon>Bacillati</taxon>
        <taxon>Actinomycetota</taxon>
        <taxon>Actinomycetes</taxon>
        <taxon>Cryptosporangiales</taxon>
        <taxon>Cryptosporangiaceae</taxon>
        <taxon>Cryptosporangium</taxon>
    </lineage>
</organism>
<keyword evidence="1" id="KW-0812">Transmembrane</keyword>
<accession>A0A1M7PQG1</accession>
<name>A0A1M7PQG1_9ACTN</name>